<comment type="catalytic activity">
    <reaction evidence="1">
        <text>alpha-D-mannose 1-phosphate + GTP + H(+) = GDP-alpha-D-mannose + diphosphate</text>
        <dbReference type="Rhea" id="RHEA:15229"/>
        <dbReference type="ChEBI" id="CHEBI:15378"/>
        <dbReference type="ChEBI" id="CHEBI:33019"/>
        <dbReference type="ChEBI" id="CHEBI:37565"/>
        <dbReference type="ChEBI" id="CHEBI:57527"/>
        <dbReference type="ChEBI" id="CHEBI:58409"/>
        <dbReference type="EC" id="2.7.7.13"/>
    </reaction>
</comment>
<protein>
    <recommendedName>
        <fullName evidence="2">Nucleotidyl transferase domain-containing protein</fullName>
    </recommendedName>
</protein>
<evidence type="ECO:0000313" key="3">
    <source>
        <dbReference type="EMBL" id="KAJ1983301.1"/>
    </source>
</evidence>
<comment type="caution">
    <text evidence="3">The sequence shown here is derived from an EMBL/GenBank/DDBJ whole genome shotgun (WGS) entry which is preliminary data.</text>
</comment>
<dbReference type="InterPro" id="IPR050486">
    <property type="entry name" value="Mannose-1P_guanyltransferase"/>
</dbReference>
<proteinExistence type="predicted"/>
<gene>
    <name evidence="3" type="ORF">H4R34_001356</name>
</gene>
<name>A0A9W8BBK2_9FUNG</name>
<keyword evidence="4" id="KW-1185">Reference proteome</keyword>
<dbReference type="EMBL" id="JANBQB010000061">
    <property type="protein sequence ID" value="KAJ1983301.1"/>
    <property type="molecule type" value="Genomic_DNA"/>
</dbReference>
<feature type="domain" description="Nucleotidyl transferase" evidence="2">
    <location>
        <begin position="4"/>
        <end position="128"/>
    </location>
</feature>
<dbReference type="Proteomes" id="UP001151582">
    <property type="component" value="Unassembled WGS sequence"/>
</dbReference>
<sequence length="128" mass="14482">MAVKAVILVGGPSRGTRFRPLSMNVPKPLFPVAGHPIIWHPVAALAKIPDVTEILLIGFFEDFIFRSFLEQCSTEFPNIHFKYLREYQPLGTAGGLYHFRNEILRHSPESIFVLHADVCCSFPLDDML</sequence>
<accession>A0A9W8BBK2</accession>
<evidence type="ECO:0000259" key="2">
    <source>
        <dbReference type="Pfam" id="PF00483"/>
    </source>
</evidence>
<organism evidence="3 4">
    <name type="scientific">Dimargaris verticillata</name>
    <dbReference type="NCBI Taxonomy" id="2761393"/>
    <lineage>
        <taxon>Eukaryota</taxon>
        <taxon>Fungi</taxon>
        <taxon>Fungi incertae sedis</taxon>
        <taxon>Zoopagomycota</taxon>
        <taxon>Kickxellomycotina</taxon>
        <taxon>Dimargaritomycetes</taxon>
        <taxon>Dimargaritales</taxon>
        <taxon>Dimargaritaceae</taxon>
        <taxon>Dimargaris</taxon>
    </lineage>
</organism>
<dbReference type="Gene3D" id="3.90.550.10">
    <property type="entry name" value="Spore Coat Polysaccharide Biosynthesis Protein SpsA, Chain A"/>
    <property type="match status" value="1"/>
</dbReference>
<dbReference type="InterPro" id="IPR029044">
    <property type="entry name" value="Nucleotide-diphossugar_trans"/>
</dbReference>
<dbReference type="InterPro" id="IPR005835">
    <property type="entry name" value="NTP_transferase_dom"/>
</dbReference>
<dbReference type="GO" id="GO:0004475">
    <property type="term" value="F:mannose-1-phosphate guanylyltransferase (GTP) activity"/>
    <property type="evidence" value="ECO:0007669"/>
    <property type="project" value="UniProtKB-EC"/>
</dbReference>
<dbReference type="Pfam" id="PF00483">
    <property type="entry name" value="NTP_transferase"/>
    <property type="match status" value="1"/>
</dbReference>
<evidence type="ECO:0000313" key="4">
    <source>
        <dbReference type="Proteomes" id="UP001151582"/>
    </source>
</evidence>
<dbReference type="SUPFAM" id="SSF53448">
    <property type="entry name" value="Nucleotide-diphospho-sugar transferases"/>
    <property type="match status" value="1"/>
</dbReference>
<dbReference type="PANTHER" id="PTHR22572">
    <property type="entry name" value="SUGAR-1-PHOSPHATE GUANYL TRANSFERASE"/>
    <property type="match status" value="1"/>
</dbReference>
<reference evidence="3" key="1">
    <citation type="submission" date="2022-07" db="EMBL/GenBank/DDBJ databases">
        <title>Phylogenomic reconstructions and comparative analyses of Kickxellomycotina fungi.</title>
        <authorList>
            <person name="Reynolds N.K."/>
            <person name="Stajich J.E."/>
            <person name="Barry K."/>
            <person name="Grigoriev I.V."/>
            <person name="Crous P."/>
            <person name="Smith M.E."/>
        </authorList>
    </citation>
    <scope>NUCLEOTIDE SEQUENCE</scope>
    <source>
        <strain evidence="3">RSA 567</strain>
    </source>
</reference>
<dbReference type="OrthoDB" id="285674at2759"/>
<evidence type="ECO:0000256" key="1">
    <source>
        <dbReference type="ARBA" id="ARBA00047343"/>
    </source>
</evidence>
<feature type="non-terminal residue" evidence="3">
    <location>
        <position position="128"/>
    </location>
</feature>
<dbReference type="AlphaFoldDB" id="A0A9W8BBK2"/>